<keyword evidence="2 3" id="KW-0371">Homeobox</keyword>
<feature type="region of interest" description="Disordered" evidence="4">
    <location>
        <begin position="40"/>
        <end position="100"/>
    </location>
</feature>
<dbReference type="SMART" id="SM00389">
    <property type="entry name" value="HOX"/>
    <property type="match status" value="1"/>
</dbReference>
<comment type="subcellular location">
    <subcellularLocation>
        <location evidence="1 2 3">Nucleus</location>
    </subcellularLocation>
</comment>
<feature type="domain" description="Homeobox" evidence="5">
    <location>
        <begin position="308"/>
        <end position="356"/>
    </location>
</feature>
<accession>A0A9N9XJQ2</accession>
<name>A0A9N9XJQ2_PHYSR</name>
<sequence>MYNLKTNEVLPYVSPTSSWPPPTEFTSHPIRTRSLQLDSTRLRLGGPGPVHRRCPQWPAPNRDDTDSLTNTATTASPVAMTQHHSDASSDRSEVSVTPPPPVSKMLEFATHQNLGFLNLEHRNMLAAPLAALHSMTEMKHHHQTHLNSEHLHVQDKSDADVLLERTSLHVERSGLTSRSPLGATSNSNSSQGANPHGIDHILSRPSQITTGALHFSHNLGFAQNTLGMASNSAQSASNSGLRGFNIAAAAFFHHHAANSVSKPTVELGRGASGLYWPGIQGLNPISWRERLSTMNQSNMGGMGGDKDAKKKHTRPTFSGQQIFALEKTFEQTKYLAGPERAKLAYALGMTESQVKL</sequence>
<dbReference type="GO" id="GO:0005634">
    <property type="term" value="C:nucleus"/>
    <property type="evidence" value="ECO:0007669"/>
    <property type="project" value="UniProtKB-SubCell"/>
</dbReference>
<evidence type="ECO:0000256" key="2">
    <source>
        <dbReference type="PROSITE-ProRule" id="PRU00108"/>
    </source>
</evidence>
<proteinExistence type="predicted"/>
<evidence type="ECO:0000313" key="7">
    <source>
        <dbReference type="Proteomes" id="UP001153712"/>
    </source>
</evidence>
<dbReference type="Pfam" id="PF00046">
    <property type="entry name" value="Homeodomain"/>
    <property type="match status" value="1"/>
</dbReference>
<keyword evidence="7" id="KW-1185">Reference proteome</keyword>
<dbReference type="AlphaFoldDB" id="A0A9N9XJQ2"/>
<feature type="compositionally biased region" description="Basic and acidic residues" evidence="4">
    <location>
        <begin position="83"/>
        <end position="93"/>
    </location>
</feature>
<dbReference type="InterPro" id="IPR001356">
    <property type="entry name" value="HD"/>
</dbReference>
<dbReference type="OrthoDB" id="6159439at2759"/>
<dbReference type="SUPFAM" id="SSF46689">
    <property type="entry name" value="Homeodomain-like"/>
    <property type="match status" value="1"/>
</dbReference>
<dbReference type="PROSITE" id="PS50071">
    <property type="entry name" value="HOMEOBOX_2"/>
    <property type="match status" value="1"/>
</dbReference>
<gene>
    <name evidence="6" type="ORF">PHYEVI_LOCUS1498</name>
</gene>
<dbReference type="CDD" id="cd00086">
    <property type="entry name" value="homeodomain"/>
    <property type="match status" value="1"/>
</dbReference>
<evidence type="ECO:0000259" key="5">
    <source>
        <dbReference type="PROSITE" id="PS50071"/>
    </source>
</evidence>
<dbReference type="Proteomes" id="UP001153712">
    <property type="component" value="Chromosome 10"/>
</dbReference>
<keyword evidence="2 3" id="KW-0238">DNA-binding</keyword>
<feature type="compositionally biased region" description="Polar residues" evidence="4">
    <location>
        <begin position="67"/>
        <end position="76"/>
    </location>
</feature>
<dbReference type="EMBL" id="OU900103">
    <property type="protein sequence ID" value="CAG9855038.1"/>
    <property type="molecule type" value="Genomic_DNA"/>
</dbReference>
<keyword evidence="2 3" id="KW-0539">Nucleus</keyword>
<dbReference type="FunFam" id="1.10.10.60:FF:000391">
    <property type="entry name" value="Homeobox transcription factor"/>
    <property type="match status" value="1"/>
</dbReference>
<feature type="region of interest" description="Disordered" evidence="4">
    <location>
        <begin position="171"/>
        <end position="201"/>
    </location>
</feature>
<feature type="compositionally biased region" description="Polar residues" evidence="4">
    <location>
        <begin position="174"/>
        <end position="193"/>
    </location>
</feature>
<dbReference type="GO" id="GO:0000981">
    <property type="term" value="F:DNA-binding transcription factor activity, RNA polymerase II-specific"/>
    <property type="evidence" value="ECO:0007669"/>
    <property type="project" value="TreeGrafter"/>
</dbReference>
<evidence type="ECO:0000256" key="4">
    <source>
        <dbReference type="SAM" id="MobiDB-lite"/>
    </source>
</evidence>
<dbReference type="PANTHER" id="PTHR24340:SF35">
    <property type="entry name" value="HGTX, ISOFORM C"/>
    <property type="match status" value="1"/>
</dbReference>
<protein>
    <recommendedName>
        <fullName evidence="5">Homeobox domain-containing protein</fullName>
    </recommendedName>
</protein>
<reference evidence="6" key="1">
    <citation type="submission" date="2022-01" db="EMBL/GenBank/DDBJ databases">
        <authorList>
            <person name="King R."/>
        </authorList>
    </citation>
    <scope>NUCLEOTIDE SEQUENCE</scope>
</reference>
<dbReference type="GO" id="GO:0030154">
    <property type="term" value="P:cell differentiation"/>
    <property type="evidence" value="ECO:0007669"/>
    <property type="project" value="TreeGrafter"/>
</dbReference>
<evidence type="ECO:0000256" key="3">
    <source>
        <dbReference type="RuleBase" id="RU000682"/>
    </source>
</evidence>
<dbReference type="InterPro" id="IPR009057">
    <property type="entry name" value="Homeodomain-like_sf"/>
</dbReference>
<dbReference type="GO" id="GO:0000978">
    <property type="term" value="F:RNA polymerase II cis-regulatory region sequence-specific DNA binding"/>
    <property type="evidence" value="ECO:0007669"/>
    <property type="project" value="TreeGrafter"/>
</dbReference>
<dbReference type="Gene3D" id="1.10.10.60">
    <property type="entry name" value="Homeodomain-like"/>
    <property type="match status" value="1"/>
</dbReference>
<organism evidence="6 7">
    <name type="scientific">Phyllotreta striolata</name>
    <name type="common">Striped flea beetle</name>
    <name type="synonym">Crioceris striolata</name>
    <dbReference type="NCBI Taxonomy" id="444603"/>
    <lineage>
        <taxon>Eukaryota</taxon>
        <taxon>Metazoa</taxon>
        <taxon>Ecdysozoa</taxon>
        <taxon>Arthropoda</taxon>
        <taxon>Hexapoda</taxon>
        <taxon>Insecta</taxon>
        <taxon>Pterygota</taxon>
        <taxon>Neoptera</taxon>
        <taxon>Endopterygota</taxon>
        <taxon>Coleoptera</taxon>
        <taxon>Polyphaga</taxon>
        <taxon>Cucujiformia</taxon>
        <taxon>Chrysomeloidea</taxon>
        <taxon>Chrysomelidae</taxon>
        <taxon>Galerucinae</taxon>
        <taxon>Alticini</taxon>
        <taxon>Phyllotreta</taxon>
    </lineage>
</organism>
<dbReference type="InterPro" id="IPR050394">
    <property type="entry name" value="Homeobox_NK-like"/>
</dbReference>
<dbReference type="PANTHER" id="PTHR24340">
    <property type="entry name" value="HOMEOBOX PROTEIN NKX"/>
    <property type="match status" value="1"/>
</dbReference>
<evidence type="ECO:0000313" key="6">
    <source>
        <dbReference type="EMBL" id="CAG9855038.1"/>
    </source>
</evidence>
<evidence type="ECO:0000256" key="1">
    <source>
        <dbReference type="ARBA" id="ARBA00004123"/>
    </source>
</evidence>